<dbReference type="PROSITE" id="PS51257">
    <property type="entry name" value="PROKAR_LIPOPROTEIN"/>
    <property type="match status" value="1"/>
</dbReference>
<evidence type="ECO:0000256" key="2">
    <source>
        <dbReference type="SAM" id="SignalP"/>
    </source>
</evidence>
<evidence type="ECO:0000256" key="1">
    <source>
        <dbReference type="SAM" id="MobiDB-lite"/>
    </source>
</evidence>
<proteinExistence type="predicted"/>
<comment type="caution">
    <text evidence="3">The sequence shown here is derived from an EMBL/GenBank/DDBJ whole genome shotgun (WGS) entry which is preliminary data.</text>
</comment>
<dbReference type="Proteomes" id="UP000315010">
    <property type="component" value="Unassembled WGS sequence"/>
</dbReference>
<organism evidence="3 4">
    <name type="scientific">Novipirellula herctigrandis</name>
    <dbReference type="NCBI Taxonomy" id="2527986"/>
    <lineage>
        <taxon>Bacteria</taxon>
        <taxon>Pseudomonadati</taxon>
        <taxon>Planctomycetota</taxon>
        <taxon>Planctomycetia</taxon>
        <taxon>Pirellulales</taxon>
        <taxon>Pirellulaceae</taxon>
        <taxon>Novipirellula</taxon>
    </lineage>
</organism>
<accession>A0A5C5Z3P7</accession>
<sequence length="274" mass="30446" precursor="true">MNYRVRSWFAKPLFHRCVNLTASITVASIVLGCVTASAQTSPGYYTDPTTGIVYRQVTKTIERPVVETKTEQKEQTVFRPQTVTETKPESRTVYTPVVEYNWEPKLEGRWNPFKPPVVAYHHVPRTRWESRSEVVNRVNQRVEWVAEKRTVAVPRQLVRMEREQKIDYEPVGRVAAPPQTTEAAIASRLRPLDSNAKIAPLATSVAQSPPVFAPPRIAASTVGKMQSDPPRRSPSQSGMPASDLYPNSGGYDAPLPPSSSGSGVAALPSLPLWR</sequence>
<feature type="chain" id="PRO_5023011455" evidence="2">
    <location>
        <begin position="39"/>
        <end position="274"/>
    </location>
</feature>
<evidence type="ECO:0000313" key="3">
    <source>
        <dbReference type="EMBL" id="TWT81934.1"/>
    </source>
</evidence>
<dbReference type="AlphaFoldDB" id="A0A5C5Z3P7"/>
<reference evidence="3 4" key="1">
    <citation type="submission" date="2019-02" db="EMBL/GenBank/DDBJ databases">
        <title>Deep-cultivation of Planctomycetes and their phenomic and genomic characterization uncovers novel biology.</title>
        <authorList>
            <person name="Wiegand S."/>
            <person name="Jogler M."/>
            <person name="Boedeker C."/>
            <person name="Pinto D."/>
            <person name="Vollmers J."/>
            <person name="Rivas-Marin E."/>
            <person name="Kohn T."/>
            <person name="Peeters S.H."/>
            <person name="Heuer A."/>
            <person name="Rast P."/>
            <person name="Oberbeckmann S."/>
            <person name="Bunk B."/>
            <person name="Jeske O."/>
            <person name="Meyerdierks A."/>
            <person name="Storesund J.E."/>
            <person name="Kallscheuer N."/>
            <person name="Luecker S."/>
            <person name="Lage O.M."/>
            <person name="Pohl T."/>
            <person name="Merkel B.J."/>
            <person name="Hornburger P."/>
            <person name="Mueller R.-W."/>
            <person name="Bruemmer F."/>
            <person name="Labrenz M."/>
            <person name="Spormann A.M."/>
            <person name="Op Den Camp H."/>
            <person name="Overmann J."/>
            <person name="Amann R."/>
            <person name="Jetten M.S.M."/>
            <person name="Mascher T."/>
            <person name="Medema M.H."/>
            <person name="Devos D.P."/>
            <person name="Kaster A.-K."/>
            <person name="Ovreas L."/>
            <person name="Rohde M."/>
            <person name="Galperin M.Y."/>
            <person name="Jogler C."/>
        </authorList>
    </citation>
    <scope>NUCLEOTIDE SEQUENCE [LARGE SCALE GENOMIC DNA]</scope>
    <source>
        <strain evidence="3 4">CA13</strain>
    </source>
</reference>
<dbReference type="EMBL" id="SJPJ01000001">
    <property type="protein sequence ID" value="TWT81934.1"/>
    <property type="molecule type" value="Genomic_DNA"/>
</dbReference>
<feature type="signal peptide" evidence="2">
    <location>
        <begin position="1"/>
        <end position="38"/>
    </location>
</feature>
<evidence type="ECO:0000313" key="4">
    <source>
        <dbReference type="Proteomes" id="UP000315010"/>
    </source>
</evidence>
<feature type="region of interest" description="Disordered" evidence="1">
    <location>
        <begin position="221"/>
        <end position="274"/>
    </location>
</feature>
<gene>
    <name evidence="3" type="ORF">CA13_33890</name>
</gene>
<keyword evidence="2" id="KW-0732">Signal</keyword>
<keyword evidence="4" id="KW-1185">Reference proteome</keyword>
<protein>
    <submittedName>
        <fullName evidence="3">Uncharacterized protein</fullName>
    </submittedName>
</protein>
<name>A0A5C5Z3P7_9BACT</name>